<feature type="compositionally biased region" description="Polar residues" evidence="5">
    <location>
        <begin position="404"/>
        <end position="418"/>
    </location>
</feature>
<keyword evidence="4" id="KW-0472">Membrane</keyword>
<dbReference type="InterPro" id="IPR051694">
    <property type="entry name" value="Immunoregulatory_rcpt-like"/>
</dbReference>
<dbReference type="EMBL" id="KZ819635">
    <property type="protein sequence ID" value="PWN92141.1"/>
    <property type="molecule type" value="Genomic_DNA"/>
</dbReference>
<feature type="region of interest" description="Disordered" evidence="5">
    <location>
        <begin position="348"/>
        <end position="370"/>
    </location>
</feature>
<evidence type="ECO:0000313" key="6">
    <source>
        <dbReference type="EMBL" id="PWN92141.1"/>
    </source>
</evidence>
<feature type="compositionally biased region" description="Low complexity" evidence="5">
    <location>
        <begin position="134"/>
        <end position="145"/>
    </location>
</feature>
<feature type="compositionally biased region" description="Basic and acidic residues" evidence="5">
    <location>
        <begin position="862"/>
        <end position="878"/>
    </location>
</feature>
<feature type="region of interest" description="Disordered" evidence="5">
    <location>
        <begin position="765"/>
        <end position="819"/>
    </location>
</feature>
<sequence>MVSRLGGSARQAPGQASSGTLGASSGAGDIPYDLEPFVDWIPSTYTIAPDAGRGPVTVTTQEPRLNSEAIESVVSDIASCAPSERGACAVSQVTAAIASVASSEAQINSSSTIATPAPTSAASPTQTDEPSILSAKATSPSPSAPLVQSTQSMQNSGVVPSDSKPPSILPSSVPGQVTMATGSNTTPNTSPTSIFKSSTSTMETTSSVNGSQSTTTSSSRQASSSDKGLSSGAQAGIAISVVGVFVVTAGLLYFCWRHRRRQKFLSQSHDPPVIDEDYNDSSYRLNRGMNEIAASGAGAGLQRPPFRTVLSTASERSIQRKPPPLSTNASSIYHNPYARPISVSSPPAFIPPHLNPHQQQSEAAYEAQSNNTHNWDAPLARLSVVELERAEQTRRPVREHYQWLTPSHSPTPAKSPSSNRRDNNAVRSSSWEFVVQHGPVPLSTRGSEYNPLAHPRSAGNLGDTSLQPAPRRKESKASLSRVYSVDGRPASSASLRNNKVQGEDRLDHQRSDSAPESGLRYPDVYSDRRPTSFEGPDALIARLKGRASTPYEATMDQLAFEQTVASPNVHRDSGVGGQDATVARSQNSEYDDDEDREQNDSPLTNKTEFVPADRIIAFTTAPVPSIPRHYEGGAGTWRSPHGLQSHQPQPSMLSPSSGMTQQAGVRETAAECRSSRLWENPHPPTATSPAPVSAHHSSCADSSSSDSEDAETAQIGQAKKRHISPFSSSSHHSHQRHGTHGESASGGASMAASASPIKMLRPNLSRQTTPQTHPPSSPEKPIIVTGPAGRKKAKSRPALAKINTGTGERRPPAAGRSREAMMSGTSPALFAAFAKLLSPSHLHHSPTPATRFSMSSIESMETEDHMEPHDDYKNDSEKSSSTLSLRASIGRAHTWLSQGDEGDDY</sequence>
<gene>
    <name evidence="6" type="ORF">FA10DRAFT_85305</name>
</gene>
<evidence type="ECO:0000256" key="4">
    <source>
        <dbReference type="ARBA" id="ARBA00023136"/>
    </source>
</evidence>
<dbReference type="GO" id="GO:0071944">
    <property type="term" value="C:cell periphery"/>
    <property type="evidence" value="ECO:0007669"/>
    <property type="project" value="UniProtKB-ARBA"/>
</dbReference>
<feature type="compositionally biased region" description="Polar residues" evidence="5">
    <location>
        <begin position="146"/>
        <end position="158"/>
    </location>
</feature>
<organism evidence="6 7">
    <name type="scientific">Acaromyces ingoldii</name>
    <dbReference type="NCBI Taxonomy" id="215250"/>
    <lineage>
        <taxon>Eukaryota</taxon>
        <taxon>Fungi</taxon>
        <taxon>Dikarya</taxon>
        <taxon>Basidiomycota</taxon>
        <taxon>Ustilaginomycotina</taxon>
        <taxon>Exobasidiomycetes</taxon>
        <taxon>Exobasidiales</taxon>
        <taxon>Cryptobasidiaceae</taxon>
        <taxon>Acaromyces</taxon>
    </lineage>
</organism>
<name>A0A316YSD4_9BASI</name>
<feature type="compositionally biased region" description="Polar residues" evidence="5">
    <location>
        <begin position="642"/>
        <end position="663"/>
    </location>
</feature>
<feature type="compositionally biased region" description="Basic and acidic residues" evidence="5">
    <location>
        <begin position="501"/>
        <end position="513"/>
    </location>
</feature>
<feature type="region of interest" description="Disordered" evidence="5">
    <location>
        <begin position="393"/>
        <end position="536"/>
    </location>
</feature>
<keyword evidence="3" id="KW-1133">Transmembrane helix</keyword>
<feature type="compositionally biased region" description="Low complexity" evidence="5">
    <location>
        <begin position="743"/>
        <end position="753"/>
    </location>
</feature>
<accession>A0A316YSD4</accession>
<feature type="compositionally biased region" description="Low complexity" evidence="5">
    <location>
        <begin position="183"/>
        <end position="225"/>
    </location>
</feature>
<evidence type="ECO:0000313" key="7">
    <source>
        <dbReference type="Proteomes" id="UP000245768"/>
    </source>
</evidence>
<proteinExistence type="predicted"/>
<reference evidence="6 7" key="1">
    <citation type="journal article" date="2018" name="Mol. Biol. Evol.">
        <title>Broad Genomic Sampling Reveals a Smut Pathogenic Ancestry of the Fungal Clade Ustilaginomycotina.</title>
        <authorList>
            <person name="Kijpornyongpan T."/>
            <person name="Mondo S.J."/>
            <person name="Barry K."/>
            <person name="Sandor L."/>
            <person name="Lee J."/>
            <person name="Lipzen A."/>
            <person name="Pangilinan J."/>
            <person name="LaButti K."/>
            <person name="Hainaut M."/>
            <person name="Henrissat B."/>
            <person name="Grigoriev I.V."/>
            <person name="Spatafora J.W."/>
            <person name="Aime M.C."/>
        </authorList>
    </citation>
    <scope>NUCLEOTIDE SEQUENCE [LARGE SCALE GENOMIC DNA]</scope>
    <source>
        <strain evidence="6 7">MCA 4198</strain>
    </source>
</reference>
<dbReference type="RefSeq" id="XP_025379339.1">
    <property type="nucleotide sequence ID" value="XM_025525744.1"/>
</dbReference>
<evidence type="ECO:0000256" key="5">
    <source>
        <dbReference type="SAM" id="MobiDB-lite"/>
    </source>
</evidence>
<dbReference type="Proteomes" id="UP000245768">
    <property type="component" value="Unassembled WGS sequence"/>
</dbReference>
<feature type="compositionally biased region" description="Low complexity" evidence="5">
    <location>
        <begin position="358"/>
        <end position="369"/>
    </location>
</feature>
<dbReference type="PANTHER" id="PTHR15549">
    <property type="entry name" value="PAIRED IMMUNOGLOBULIN-LIKE TYPE 2 RECEPTOR"/>
    <property type="match status" value="1"/>
</dbReference>
<feature type="compositionally biased region" description="Low complexity" evidence="5">
    <location>
        <begin position="16"/>
        <end position="28"/>
    </location>
</feature>
<feature type="compositionally biased region" description="Polar residues" evidence="5">
    <location>
        <begin position="491"/>
        <end position="500"/>
    </location>
</feature>
<feature type="region of interest" description="Disordered" evidence="5">
    <location>
        <begin position="568"/>
        <end position="609"/>
    </location>
</feature>
<dbReference type="STRING" id="215250.A0A316YSD4"/>
<dbReference type="AlphaFoldDB" id="A0A316YSD4"/>
<comment type="subcellular location">
    <subcellularLocation>
        <location evidence="1">Membrane</location>
        <topology evidence="1">Single-pass membrane protein</topology>
    </subcellularLocation>
</comment>
<evidence type="ECO:0000256" key="1">
    <source>
        <dbReference type="ARBA" id="ARBA00004167"/>
    </source>
</evidence>
<feature type="compositionally biased region" description="Basic and acidic residues" evidence="5">
    <location>
        <begin position="807"/>
        <end position="819"/>
    </location>
</feature>
<feature type="region of interest" description="Disordered" evidence="5">
    <location>
        <begin position="1"/>
        <end position="28"/>
    </location>
</feature>
<dbReference type="GeneID" id="37047660"/>
<feature type="region of interest" description="Disordered" evidence="5">
    <location>
        <begin position="106"/>
        <end position="230"/>
    </location>
</feature>
<feature type="compositionally biased region" description="Low complexity" evidence="5">
    <location>
        <begin position="687"/>
        <end position="705"/>
    </location>
</feature>
<keyword evidence="7" id="KW-1185">Reference proteome</keyword>
<feature type="compositionally biased region" description="Low complexity" evidence="5">
    <location>
        <begin position="109"/>
        <end position="125"/>
    </location>
</feature>
<protein>
    <submittedName>
        <fullName evidence="6">Uncharacterized protein</fullName>
    </submittedName>
</protein>
<evidence type="ECO:0000256" key="2">
    <source>
        <dbReference type="ARBA" id="ARBA00022692"/>
    </source>
</evidence>
<dbReference type="InParanoid" id="A0A316YSD4"/>
<evidence type="ECO:0000256" key="3">
    <source>
        <dbReference type="ARBA" id="ARBA00022989"/>
    </source>
</evidence>
<feature type="compositionally biased region" description="Polar residues" evidence="5">
    <location>
        <begin position="169"/>
        <end position="182"/>
    </location>
</feature>
<dbReference type="GO" id="GO:0016020">
    <property type="term" value="C:membrane"/>
    <property type="evidence" value="ECO:0007669"/>
    <property type="project" value="UniProtKB-SubCell"/>
</dbReference>
<feature type="region of interest" description="Disordered" evidence="5">
    <location>
        <begin position="858"/>
        <end position="905"/>
    </location>
</feature>
<dbReference type="PANTHER" id="PTHR15549:SF26">
    <property type="entry name" value="AXIAL BUDDING PATTERN PROTEIN 2-RELATED"/>
    <property type="match status" value="1"/>
</dbReference>
<feature type="region of interest" description="Disordered" evidence="5">
    <location>
        <begin position="624"/>
        <end position="753"/>
    </location>
</feature>
<keyword evidence="2" id="KW-0812">Transmembrane</keyword>